<evidence type="ECO:0000313" key="2">
    <source>
        <dbReference type="EMBL" id="KAJ1162827.1"/>
    </source>
</evidence>
<evidence type="ECO:0000256" key="1">
    <source>
        <dbReference type="SAM" id="MobiDB-lite"/>
    </source>
</evidence>
<dbReference type="EMBL" id="JANPWB010000008">
    <property type="protein sequence ID" value="KAJ1162827.1"/>
    <property type="molecule type" value="Genomic_DNA"/>
</dbReference>
<feature type="region of interest" description="Disordered" evidence="1">
    <location>
        <begin position="1"/>
        <end position="22"/>
    </location>
</feature>
<gene>
    <name evidence="2" type="ORF">NDU88_003292</name>
</gene>
<dbReference type="Proteomes" id="UP001066276">
    <property type="component" value="Chromosome 4_2"/>
</dbReference>
<sequence length="126" mass="12914">MSGDGRRLPAQCSPDGALVPPEIRCPVSDLPVSRAQTPSSMAKCRCEKDVKRALCRSRGAGRSESSSAATATPSQLKGHAQVLRFGAIPGEQAPRPTGSSRVPTGPTRGALGARSPGAEQAHGSGR</sequence>
<reference evidence="2" key="1">
    <citation type="journal article" date="2022" name="bioRxiv">
        <title>Sequencing and chromosome-scale assembly of the giantPleurodeles waltlgenome.</title>
        <authorList>
            <person name="Brown T."/>
            <person name="Elewa A."/>
            <person name="Iarovenko S."/>
            <person name="Subramanian E."/>
            <person name="Araus A.J."/>
            <person name="Petzold A."/>
            <person name="Susuki M."/>
            <person name="Suzuki K.-i.T."/>
            <person name="Hayashi T."/>
            <person name="Toyoda A."/>
            <person name="Oliveira C."/>
            <person name="Osipova E."/>
            <person name="Leigh N.D."/>
            <person name="Simon A."/>
            <person name="Yun M.H."/>
        </authorList>
    </citation>
    <scope>NUCLEOTIDE SEQUENCE</scope>
    <source>
        <strain evidence="2">20211129_DDA</strain>
        <tissue evidence="2">Liver</tissue>
    </source>
</reference>
<name>A0AAV7SEV6_PLEWA</name>
<accession>A0AAV7SEV6</accession>
<dbReference type="AlphaFoldDB" id="A0AAV7SEV6"/>
<keyword evidence="3" id="KW-1185">Reference proteome</keyword>
<evidence type="ECO:0000313" key="3">
    <source>
        <dbReference type="Proteomes" id="UP001066276"/>
    </source>
</evidence>
<protein>
    <submittedName>
        <fullName evidence="2">Uncharacterized protein</fullName>
    </submittedName>
</protein>
<feature type="region of interest" description="Disordered" evidence="1">
    <location>
        <begin position="57"/>
        <end position="126"/>
    </location>
</feature>
<organism evidence="2 3">
    <name type="scientific">Pleurodeles waltl</name>
    <name type="common">Iberian ribbed newt</name>
    <dbReference type="NCBI Taxonomy" id="8319"/>
    <lineage>
        <taxon>Eukaryota</taxon>
        <taxon>Metazoa</taxon>
        <taxon>Chordata</taxon>
        <taxon>Craniata</taxon>
        <taxon>Vertebrata</taxon>
        <taxon>Euteleostomi</taxon>
        <taxon>Amphibia</taxon>
        <taxon>Batrachia</taxon>
        <taxon>Caudata</taxon>
        <taxon>Salamandroidea</taxon>
        <taxon>Salamandridae</taxon>
        <taxon>Pleurodelinae</taxon>
        <taxon>Pleurodeles</taxon>
    </lineage>
</organism>
<comment type="caution">
    <text evidence="2">The sequence shown here is derived from an EMBL/GenBank/DDBJ whole genome shotgun (WGS) entry which is preliminary data.</text>
</comment>
<feature type="compositionally biased region" description="Low complexity" evidence="1">
    <location>
        <begin position="57"/>
        <end position="74"/>
    </location>
</feature>
<proteinExistence type="predicted"/>